<dbReference type="Proteomes" id="UP000013167">
    <property type="component" value="Unassembled WGS sequence"/>
</dbReference>
<proteinExistence type="predicted"/>
<evidence type="ECO:0000313" key="1">
    <source>
        <dbReference type="EMBL" id="CCH69796.1"/>
    </source>
</evidence>
<organism evidence="1 2">
    <name type="scientific">Phycicoccus elongatus Lp2</name>
    <dbReference type="NCBI Taxonomy" id="1193181"/>
    <lineage>
        <taxon>Bacteria</taxon>
        <taxon>Bacillati</taxon>
        <taxon>Actinomycetota</taxon>
        <taxon>Actinomycetes</taxon>
        <taxon>Micrococcales</taxon>
        <taxon>Intrasporangiaceae</taxon>
        <taxon>Phycicoccus</taxon>
    </lineage>
</organism>
<dbReference type="EMBL" id="CAIZ01000104">
    <property type="protein sequence ID" value="CCH69796.1"/>
    <property type="molecule type" value="Genomic_DNA"/>
</dbReference>
<name>N0E201_9MICO</name>
<accession>N0E201</accession>
<dbReference type="STRING" id="1193181.BN10_360003"/>
<dbReference type="AlphaFoldDB" id="N0E201"/>
<sequence length="151" mass="17252">MGIPRLRRRGLRPDVHRVDLHLGRRRVRGRRPAGDRIRLPVVRRGLHGPHRAEPWWPVRRRRQCAVVRPRAAVARLRPGRPSVASLHPEGELTAYAKKEVSPAWGETSFFRMPWAQLKLSPQAQLLPAFGLSMVKPCFSIVSEKSMDAPSR</sequence>
<evidence type="ECO:0000313" key="2">
    <source>
        <dbReference type="Proteomes" id="UP000013167"/>
    </source>
</evidence>
<reference evidence="1 2" key="1">
    <citation type="journal article" date="2013" name="ISME J.">
        <title>A metabolic model for members of the genus Tetrasphaera involved in enhanced biological phosphorus removal.</title>
        <authorList>
            <person name="Kristiansen R."/>
            <person name="Nguyen H.T.T."/>
            <person name="Saunders A.M."/>
            <person name="Nielsen J.L."/>
            <person name="Wimmer R."/>
            <person name="Le V.Q."/>
            <person name="McIlroy S.J."/>
            <person name="Petrovski S."/>
            <person name="Seviour R.J."/>
            <person name="Calteau A."/>
            <person name="Nielsen K.L."/>
            <person name="Nielsen P.H."/>
        </authorList>
    </citation>
    <scope>NUCLEOTIDE SEQUENCE [LARGE SCALE GENOMIC DNA]</scope>
    <source>
        <strain evidence="1 2">Lp2</strain>
    </source>
</reference>
<keyword evidence="2" id="KW-1185">Reference proteome</keyword>
<gene>
    <name evidence="1" type="ORF">BN10_360003</name>
</gene>
<dbReference type="HOGENOM" id="CLU_1730528_0_0_11"/>
<comment type="caution">
    <text evidence="1">The sequence shown here is derived from an EMBL/GenBank/DDBJ whole genome shotgun (WGS) entry which is preliminary data.</text>
</comment>
<protein>
    <submittedName>
        <fullName evidence="1">Uncharacterized protein</fullName>
    </submittedName>
</protein>